<proteinExistence type="predicted"/>
<name>A0ABZ0PUS0_9PSED</name>
<reference evidence="2 3" key="1">
    <citation type="submission" date="2023-11" db="EMBL/GenBank/DDBJ databases">
        <title>Complete genome of Pseudomonas benzenivorans BA3361.</title>
        <authorList>
            <person name="Shin S.Y."/>
            <person name="Song J."/>
            <person name="Kang H."/>
        </authorList>
    </citation>
    <scope>NUCLEOTIDE SEQUENCE [LARGE SCALE GENOMIC DNA]</scope>
    <source>
        <strain evidence="2 3">HNIBRBA3361</strain>
    </source>
</reference>
<sequence length="95" mass="10991">MNSYKQTILSVIAQQIDLHQRIIDRCTSSSEYMLEKKMAQPKIDLGTKLEETLEQKEEYEKKLNKLANLSVSIAVSKYQSTNEIDREFAKGYSDL</sequence>
<dbReference type="EMBL" id="CP137892">
    <property type="protein sequence ID" value="WPC04209.1"/>
    <property type="molecule type" value="Genomic_DNA"/>
</dbReference>
<evidence type="ECO:0000313" key="2">
    <source>
        <dbReference type="EMBL" id="WPC04209.1"/>
    </source>
</evidence>
<dbReference type="Proteomes" id="UP001305928">
    <property type="component" value="Chromosome"/>
</dbReference>
<protein>
    <submittedName>
        <fullName evidence="2">Uncharacterized protein</fullName>
    </submittedName>
</protein>
<keyword evidence="1" id="KW-0175">Coiled coil</keyword>
<gene>
    <name evidence="2" type="ORF">SBP02_15725</name>
</gene>
<accession>A0ABZ0PUS0</accession>
<evidence type="ECO:0000313" key="3">
    <source>
        <dbReference type="Proteomes" id="UP001305928"/>
    </source>
</evidence>
<keyword evidence="3" id="KW-1185">Reference proteome</keyword>
<feature type="coiled-coil region" evidence="1">
    <location>
        <begin position="42"/>
        <end position="69"/>
    </location>
</feature>
<evidence type="ECO:0000256" key="1">
    <source>
        <dbReference type="SAM" id="Coils"/>
    </source>
</evidence>
<dbReference type="RefSeq" id="WP_318643095.1">
    <property type="nucleotide sequence ID" value="NZ_CP137892.1"/>
</dbReference>
<organism evidence="2 3">
    <name type="scientific">Pseudomonas benzenivorans</name>
    <dbReference type="NCBI Taxonomy" id="556533"/>
    <lineage>
        <taxon>Bacteria</taxon>
        <taxon>Pseudomonadati</taxon>
        <taxon>Pseudomonadota</taxon>
        <taxon>Gammaproteobacteria</taxon>
        <taxon>Pseudomonadales</taxon>
        <taxon>Pseudomonadaceae</taxon>
        <taxon>Pseudomonas</taxon>
    </lineage>
</organism>